<proteinExistence type="predicted"/>
<sequence length="353" mass="39161">MLRVVKKCLRAIAWILLVSIVIGLTWLVLNTIENRPVKLLNTMATPTPFSGILFDHCKLPENSSGQEQVKAGTPVPVTPVVNGADWSDPTATPSIAIPNETMATAVNVPMATTTPSMEGIRLQAVITDDFNGDNYHVVIVGVGYSEEEIATEFVSIIGGLKSNFRDVKVDFTYILQPVDVSFDSQGPRITFTRDEDRLILTERIKAIYPADSIVVAVKTNLIAGSSYNHENILILTTNNPGAVFIATHEIAHQLGLGDGYKTFYFPRELPNSELFYLDEMPDYLVQALNERGVTPPMYIAGTCNGRVLYTFYETKNNIMGNYAPEGRNPWGESWFTPIQLQIMNDKIRDLRGN</sequence>
<keyword evidence="1" id="KW-0812">Transmembrane</keyword>
<evidence type="ECO:0000256" key="1">
    <source>
        <dbReference type="SAM" id="Phobius"/>
    </source>
</evidence>
<dbReference type="InterPro" id="IPR024079">
    <property type="entry name" value="MetalloPept_cat_dom_sf"/>
</dbReference>
<feature type="transmembrane region" description="Helical" evidence="1">
    <location>
        <begin position="12"/>
        <end position="29"/>
    </location>
</feature>
<reference evidence="2 3" key="1">
    <citation type="journal article" date="2015" name="Nature">
        <title>rRNA introns, odd ribosomes, and small enigmatic genomes across a large radiation of phyla.</title>
        <authorList>
            <person name="Brown C.T."/>
            <person name="Hug L.A."/>
            <person name="Thomas B.C."/>
            <person name="Sharon I."/>
            <person name="Castelle C.J."/>
            <person name="Singh A."/>
            <person name="Wilkins M.J."/>
            <person name="Williams K.H."/>
            <person name="Banfield J.F."/>
        </authorList>
    </citation>
    <scope>NUCLEOTIDE SEQUENCE [LARGE SCALE GENOMIC DNA]</scope>
</reference>
<evidence type="ECO:0000313" key="3">
    <source>
        <dbReference type="Proteomes" id="UP000034172"/>
    </source>
</evidence>
<dbReference type="Proteomes" id="UP000034172">
    <property type="component" value="Unassembled WGS sequence"/>
</dbReference>
<gene>
    <name evidence="2" type="ORF">UW41_C0004G0015</name>
</gene>
<keyword evidence="1" id="KW-1133">Transmembrane helix</keyword>
<organism evidence="2 3">
    <name type="scientific">Candidatus Collierbacteria bacterium GW2011_GWC2_44_18</name>
    <dbReference type="NCBI Taxonomy" id="1618392"/>
    <lineage>
        <taxon>Bacteria</taxon>
        <taxon>Candidatus Collieribacteriota</taxon>
    </lineage>
</organism>
<dbReference type="Gene3D" id="3.40.390.10">
    <property type="entry name" value="Collagenase (Catalytic Domain)"/>
    <property type="match status" value="1"/>
</dbReference>
<dbReference type="GO" id="GO:0008237">
    <property type="term" value="F:metallopeptidase activity"/>
    <property type="evidence" value="ECO:0007669"/>
    <property type="project" value="InterPro"/>
</dbReference>
<dbReference type="AlphaFoldDB" id="A0A0G1KNT1"/>
<keyword evidence="1" id="KW-0472">Membrane</keyword>
<accession>A0A0G1KNT1</accession>
<dbReference type="STRING" id="1618392.UW41_C0004G0015"/>
<dbReference type="EMBL" id="LCIE01000004">
    <property type="protein sequence ID" value="KKT49594.1"/>
    <property type="molecule type" value="Genomic_DNA"/>
</dbReference>
<comment type="caution">
    <text evidence="2">The sequence shown here is derived from an EMBL/GenBank/DDBJ whole genome shotgun (WGS) entry which is preliminary data.</text>
</comment>
<evidence type="ECO:0000313" key="2">
    <source>
        <dbReference type="EMBL" id="KKT49594.1"/>
    </source>
</evidence>
<name>A0A0G1KNT1_9BACT</name>
<protein>
    <submittedName>
        <fullName evidence="2">Uncharacterized protein</fullName>
    </submittedName>
</protein>